<evidence type="ECO:0000313" key="2">
    <source>
        <dbReference type="Proteomes" id="UP000805193"/>
    </source>
</evidence>
<name>A0AC60PWB1_IXOPE</name>
<protein>
    <submittedName>
        <fullName evidence="1">Uncharacterized protein</fullName>
    </submittedName>
</protein>
<gene>
    <name evidence="1" type="ORF">HPB47_027268</name>
</gene>
<evidence type="ECO:0000313" key="1">
    <source>
        <dbReference type="EMBL" id="KAG0425575.1"/>
    </source>
</evidence>
<reference evidence="1 2" key="1">
    <citation type="journal article" date="2020" name="Cell">
        <title>Large-Scale Comparative Analyses of Tick Genomes Elucidate Their Genetic Diversity and Vector Capacities.</title>
        <authorList>
            <consortium name="Tick Genome and Microbiome Consortium (TIGMIC)"/>
            <person name="Jia N."/>
            <person name="Wang J."/>
            <person name="Shi W."/>
            <person name="Du L."/>
            <person name="Sun Y."/>
            <person name="Zhan W."/>
            <person name="Jiang J.F."/>
            <person name="Wang Q."/>
            <person name="Zhang B."/>
            <person name="Ji P."/>
            <person name="Bell-Sakyi L."/>
            <person name="Cui X.M."/>
            <person name="Yuan T.T."/>
            <person name="Jiang B.G."/>
            <person name="Yang W.F."/>
            <person name="Lam T.T."/>
            <person name="Chang Q.C."/>
            <person name="Ding S.J."/>
            <person name="Wang X.J."/>
            <person name="Zhu J.G."/>
            <person name="Ruan X.D."/>
            <person name="Zhao L."/>
            <person name="Wei J.T."/>
            <person name="Ye R.Z."/>
            <person name="Que T.C."/>
            <person name="Du C.H."/>
            <person name="Zhou Y.H."/>
            <person name="Cheng J.X."/>
            <person name="Dai P.F."/>
            <person name="Guo W.B."/>
            <person name="Han X.H."/>
            <person name="Huang E.J."/>
            <person name="Li L.F."/>
            <person name="Wei W."/>
            <person name="Gao Y.C."/>
            <person name="Liu J.Z."/>
            <person name="Shao H.Z."/>
            <person name="Wang X."/>
            <person name="Wang C.C."/>
            <person name="Yang T.C."/>
            <person name="Huo Q.B."/>
            <person name="Li W."/>
            <person name="Chen H.Y."/>
            <person name="Chen S.E."/>
            <person name="Zhou L.G."/>
            <person name="Ni X.B."/>
            <person name="Tian J.H."/>
            <person name="Sheng Y."/>
            <person name="Liu T."/>
            <person name="Pan Y.S."/>
            <person name="Xia L.Y."/>
            <person name="Li J."/>
            <person name="Zhao F."/>
            <person name="Cao W.C."/>
        </authorList>
    </citation>
    <scope>NUCLEOTIDE SEQUENCE [LARGE SCALE GENOMIC DNA]</scope>
    <source>
        <strain evidence="1">Iper-2018</strain>
    </source>
</reference>
<accession>A0AC60PWB1</accession>
<dbReference type="EMBL" id="JABSTQ010009821">
    <property type="protein sequence ID" value="KAG0425575.1"/>
    <property type="molecule type" value="Genomic_DNA"/>
</dbReference>
<proteinExistence type="predicted"/>
<keyword evidence="2" id="KW-1185">Reference proteome</keyword>
<dbReference type="Proteomes" id="UP000805193">
    <property type="component" value="Unassembled WGS sequence"/>
</dbReference>
<comment type="caution">
    <text evidence="1">The sequence shown here is derived from an EMBL/GenBank/DDBJ whole genome shotgun (WGS) entry which is preliminary data.</text>
</comment>
<feature type="non-terminal residue" evidence="1">
    <location>
        <position position="383"/>
    </location>
</feature>
<sequence length="383" mass="44077">MTSLKFRLMKSRKCHFVACRDPEERRWDDRGRLMRRTIMRYANLSSVITLRCISPPVKKRFPTLDHLVDAGLLLGSEREVFEQLKTNHSTYWMPLVWASSVASRARKEGRIRDDFALKTIVDVTTLAVYTFFLATLFGSQGLDPNAGYKGHEIDLYVPIFNFLRFFFYMGWLKVAETLVNPFGEDDDDFEMNWVIDRNIQTSRPSDVLSPGRLPFAEDAEARRSRRIRGIHVSHGDFCPQPQTGSAPDAPPPRRDVTEIRLTTLSRQPLETRPCTLSPSPDGERRSVSYLVVDEMHQNHPELLKDQYWNEVMPPELPYTLASRQFYCFPHQGSTACMIIPPNKASFVSRDKLPANTPLRGAQNEKPWAGMFSRFLSRDSSRQA</sequence>
<organism evidence="1 2">
    <name type="scientific">Ixodes persulcatus</name>
    <name type="common">Taiga tick</name>
    <dbReference type="NCBI Taxonomy" id="34615"/>
    <lineage>
        <taxon>Eukaryota</taxon>
        <taxon>Metazoa</taxon>
        <taxon>Ecdysozoa</taxon>
        <taxon>Arthropoda</taxon>
        <taxon>Chelicerata</taxon>
        <taxon>Arachnida</taxon>
        <taxon>Acari</taxon>
        <taxon>Parasitiformes</taxon>
        <taxon>Ixodida</taxon>
        <taxon>Ixodoidea</taxon>
        <taxon>Ixodidae</taxon>
        <taxon>Ixodinae</taxon>
        <taxon>Ixodes</taxon>
    </lineage>
</organism>